<evidence type="ECO:0000256" key="2">
    <source>
        <dbReference type="SAM" id="SignalP"/>
    </source>
</evidence>
<feature type="region of interest" description="Disordered" evidence="1">
    <location>
        <begin position="198"/>
        <end position="233"/>
    </location>
</feature>
<protein>
    <recommendedName>
        <fullName evidence="5">ADP-ribosyl cyclase/cyclic ADP-ribose hydrolase</fullName>
    </recommendedName>
</protein>
<feature type="chain" id="PRO_5025377430" description="ADP-ribosyl cyclase/cyclic ADP-ribose hydrolase" evidence="2">
    <location>
        <begin position="20"/>
        <end position="233"/>
    </location>
</feature>
<keyword evidence="4" id="KW-1185">Reference proteome</keyword>
<dbReference type="GeneID" id="54588507"/>
<accession>A0A6A6IX77</accession>
<feature type="compositionally biased region" description="Acidic residues" evidence="1">
    <location>
        <begin position="206"/>
        <end position="233"/>
    </location>
</feature>
<dbReference type="AlphaFoldDB" id="A0A6A6IX77"/>
<evidence type="ECO:0008006" key="5">
    <source>
        <dbReference type="Google" id="ProtNLM"/>
    </source>
</evidence>
<dbReference type="Proteomes" id="UP000800094">
    <property type="component" value="Unassembled WGS sequence"/>
</dbReference>
<feature type="signal peptide" evidence="2">
    <location>
        <begin position="1"/>
        <end position="19"/>
    </location>
</feature>
<feature type="region of interest" description="Disordered" evidence="1">
    <location>
        <begin position="20"/>
        <end position="51"/>
    </location>
</feature>
<dbReference type="EMBL" id="ML987190">
    <property type="protein sequence ID" value="KAF2254908.1"/>
    <property type="molecule type" value="Genomic_DNA"/>
</dbReference>
<organism evidence="3 4">
    <name type="scientific">Trematosphaeria pertusa</name>
    <dbReference type="NCBI Taxonomy" id="390896"/>
    <lineage>
        <taxon>Eukaryota</taxon>
        <taxon>Fungi</taxon>
        <taxon>Dikarya</taxon>
        <taxon>Ascomycota</taxon>
        <taxon>Pezizomycotina</taxon>
        <taxon>Dothideomycetes</taxon>
        <taxon>Pleosporomycetidae</taxon>
        <taxon>Pleosporales</taxon>
        <taxon>Massarineae</taxon>
        <taxon>Trematosphaeriaceae</taxon>
        <taxon>Trematosphaeria</taxon>
    </lineage>
</organism>
<reference evidence="3" key="1">
    <citation type="journal article" date="2020" name="Stud. Mycol.">
        <title>101 Dothideomycetes genomes: a test case for predicting lifestyles and emergence of pathogens.</title>
        <authorList>
            <person name="Haridas S."/>
            <person name="Albert R."/>
            <person name="Binder M."/>
            <person name="Bloem J."/>
            <person name="Labutti K."/>
            <person name="Salamov A."/>
            <person name="Andreopoulos B."/>
            <person name="Baker S."/>
            <person name="Barry K."/>
            <person name="Bills G."/>
            <person name="Bluhm B."/>
            <person name="Cannon C."/>
            <person name="Castanera R."/>
            <person name="Culley D."/>
            <person name="Daum C."/>
            <person name="Ezra D."/>
            <person name="Gonzalez J."/>
            <person name="Henrissat B."/>
            <person name="Kuo A."/>
            <person name="Liang C."/>
            <person name="Lipzen A."/>
            <person name="Lutzoni F."/>
            <person name="Magnuson J."/>
            <person name="Mondo S."/>
            <person name="Nolan M."/>
            <person name="Ohm R."/>
            <person name="Pangilinan J."/>
            <person name="Park H.-J."/>
            <person name="Ramirez L."/>
            <person name="Alfaro M."/>
            <person name="Sun H."/>
            <person name="Tritt A."/>
            <person name="Yoshinaga Y."/>
            <person name="Zwiers L.-H."/>
            <person name="Turgeon B."/>
            <person name="Goodwin S."/>
            <person name="Spatafora J."/>
            <person name="Crous P."/>
            <person name="Grigoriev I."/>
        </authorList>
    </citation>
    <scope>NUCLEOTIDE SEQUENCE</scope>
    <source>
        <strain evidence="3">CBS 122368</strain>
    </source>
</reference>
<proteinExistence type="predicted"/>
<dbReference type="RefSeq" id="XP_033689912.1">
    <property type="nucleotide sequence ID" value="XM_033835177.1"/>
</dbReference>
<keyword evidence="2" id="KW-0732">Signal</keyword>
<evidence type="ECO:0000313" key="4">
    <source>
        <dbReference type="Proteomes" id="UP000800094"/>
    </source>
</evidence>
<evidence type="ECO:0000313" key="3">
    <source>
        <dbReference type="EMBL" id="KAF2254908.1"/>
    </source>
</evidence>
<gene>
    <name evidence="3" type="ORF">BU26DRAFT_600524</name>
</gene>
<evidence type="ECO:0000256" key="1">
    <source>
        <dbReference type="SAM" id="MobiDB-lite"/>
    </source>
</evidence>
<name>A0A6A6IX77_9PLEO</name>
<dbReference type="OrthoDB" id="2119228at2759"/>
<sequence>MRFAQTLLGLLSLTSLALSSPVPDPHPVSLSKRYSGTPKGKDGSGGPDVSDYNTDDEIRAAYITPSGPSVFFSQIPSSTLAYNYAQSVNGVIFRGTFPRGFTAQNKRSKEWYQDFADRFSGVYAEKASGEVFLVAPFDAEIAACRVWQRIELPTLRDNAAVTKITLVDHDDFTKTKTLFERGVTRLALRDMDFGSLAKRDDACPDWTDDEDGMDPAEPDVDSDSDSDVEDIFD</sequence>